<gene>
    <name evidence="2" type="ORF">Salmuc_03021</name>
</gene>
<accession>S9R099</accession>
<evidence type="ECO:0000259" key="1">
    <source>
        <dbReference type="Pfam" id="PF01425"/>
    </source>
</evidence>
<dbReference type="SUPFAM" id="SSF75304">
    <property type="entry name" value="Amidase signature (AS) enzymes"/>
    <property type="match status" value="1"/>
</dbReference>
<proteinExistence type="predicted"/>
<protein>
    <submittedName>
        <fullName evidence="2">Asp-tRNAAsn/Glu-tRNAGln amidotransferase A subunit</fullName>
    </submittedName>
</protein>
<dbReference type="eggNOG" id="COG0154">
    <property type="taxonomic scope" value="Bacteria"/>
</dbReference>
<evidence type="ECO:0000313" key="2">
    <source>
        <dbReference type="EMBL" id="EPX87046.1"/>
    </source>
</evidence>
<dbReference type="OrthoDB" id="9811471at2"/>
<dbReference type="EMBL" id="APVH01000002">
    <property type="protein sequence ID" value="EPX87046.1"/>
    <property type="molecule type" value="Genomic_DNA"/>
</dbReference>
<keyword evidence="3" id="KW-1185">Reference proteome</keyword>
<name>S9R099_9RHOB</name>
<evidence type="ECO:0000313" key="3">
    <source>
        <dbReference type="Proteomes" id="UP000015347"/>
    </source>
</evidence>
<dbReference type="GO" id="GO:0016740">
    <property type="term" value="F:transferase activity"/>
    <property type="evidence" value="ECO:0007669"/>
    <property type="project" value="UniProtKB-KW"/>
</dbReference>
<dbReference type="PANTHER" id="PTHR11895">
    <property type="entry name" value="TRANSAMIDASE"/>
    <property type="match status" value="1"/>
</dbReference>
<organism evidence="2 3">
    <name type="scientific">Salipiger mucosus DSM 16094</name>
    <dbReference type="NCBI Taxonomy" id="1123237"/>
    <lineage>
        <taxon>Bacteria</taxon>
        <taxon>Pseudomonadati</taxon>
        <taxon>Pseudomonadota</taxon>
        <taxon>Alphaproteobacteria</taxon>
        <taxon>Rhodobacterales</taxon>
        <taxon>Roseobacteraceae</taxon>
        <taxon>Salipiger</taxon>
    </lineage>
</organism>
<dbReference type="HOGENOM" id="CLU_009600_0_3_5"/>
<dbReference type="InterPro" id="IPR023631">
    <property type="entry name" value="Amidase_dom"/>
</dbReference>
<dbReference type="PROSITE" id="PS00571">
    <property type="entry name" value="AMIDASES"/>
    <property type="match status" value="1"/>
</dbReference>
<reference evidence="3" key="1">
    <citation type="journal article" date="2014" name="Stand. Genomic Sci.">
        <title>Genome sequence of the exopolysaccharide-producing Salipiger mucosus type strain (DSM 16094(T)), a moderately halophilic member of the Roseobacter clade.</title>
        <authorList>
            <person name="Riedel T."/>
            <person name="Spring S."/>
            <person name="Fiebig A."/>
            <person name="Petersen J."/>
            <person name="Kyrpides N.C."/>
            <person name="Goker M."/>
            <person name="Klenk H.P."/>
        </authorList>
    </citation>
    <scope>NUCLEOTIDE SEQUENCE [LARGE SCALE GENOMIC DNA]</scope>
    <source>
        <strain evidence="3">DSM 16094</strain>
    </source>
</reference>
<sequence>MDDWTGKGAAQLGRAIGAGKVDPVELTQGFLDKIDSHPLRDRIYARVTPERALAEAGAARERARAGQRRSPLDGVPVSWKDLFDTSGVATEAGSALLKGRVPEADARVLRTATTMGLVCLGKTHMSELAFSGLGLNPVTATPPSVNDPDAVSGGSSSGAAASVANGLAAAAVGSDTGGSVRIPSAWNDLVGLKTTSGRLSLEGVVPLAARFDTVGPLCRNVEDAALMLGALEGAPAPDLEGASLKGRRFAALTTIVMDDIRDEPASAYAAALERLRAAGAEVVELDVPEIAGPMGDAGILYTAEAWATWGKAIDANPDVMFAPIRERFAAGREALAADYIAAVARMHAVQEVWARATAGFDAVLCPTAPNLPPKVDRLMEQGDYYVTENLLTLRNTRVGNLMGLSTVTLPTGMPSCGLSLMAPPMEEHRLLRLAVATERALA</sequence>
<keyword evidence="2" id="KW-0808">Transferase</keyword>
<dbReference type="Proteomes" id="UP000015347">
    <property type="component" value="Unassembled WGS sequence"/>
</dbReference>
<comment type="caution">
    <text evidence="2">The sequence shown here is derived from an EMBL/GenBank/DDBJ whole genome shotgun (WGS) entry which is preliminary data.</text>
</comment>
<feature type="domain" description="Amidase" evidence="1">
    <location>
        <begin position="25"/>
        <end position="431"/>
    </location>
</feature>
<dbReference type="STRING" id="1123237.Salmuc_03021"/>
<dbReference type="PANTHER" id="PTHR11895:SF176">
    <property type="entry name" value="AMIDASE AMID-RELATED"/>
    <property type="match status" value="1"/>
</dbReference>
<dbReference type="AlphaFoldDB" id="S9R099"/>
<dbReference type="InterPro" id="IPR000120">
    <property type="entry name" value="Amidase"/>
</dbReference>
<dbReference type="RefSeq" id="WP_020040649.1">
    <property type="nucleotide sequence ID" value="NZ_KE557273.1"/>
</dbReference>
<dbReference type="Pfam" id="PF01425">
    <property type="entry name" value="Amidase"/>
    <property type="match status" value="1"/>
</dbReference>
<dbReference type="Gene3D" id="3.90.1300.10">
    <property type="entry name" value="Amidase signature (AS) domain"/>
    <property type="match status" value="1"/>
</dbReference>
<dbReference type="InterPro" id="IPR036928">
    <property type="entry name" value="AS_sf"/>
</dbReference>
<dbReference type="InterPro" id="IPR020556">
    <property type="entry name" value="Amidase_CS"/>
</dbReference>